<evidence type="ECO:0000256" key="7">
    <source>
        <dbReference type="ARBA" id="ARBA00022729"/>
    </source>
</evidence>
<dbReference type="Pfam" id="PF13954">
    <property type="entry name" value="PapC_N"/>
    <property type="match status" value="1"/>
</dbReference>
<sequence length="852" mass="93545">MSMRQNIPLTLRPAFQRTLLNMVILAAIPINDVAAEDYFDPDTVERHSGQRANLDLSTFSRSGGQAAGVYNADVYLNDNFVGSKSIRFEPGAKGLQPLLMKADFMRWGVKENATPAFVKISPAQEVTNIAAIIPQAQTRFDLSQQRLNVSIPQEYVRHNAQGYVGPDEWDDGVNALFMNYGYSGANNWSDYRQGSDNNAYLNLRSGINLGAWRARNYTTYSHSQGDDKWNSINTYVQRDIKPWKSQLVLGESYTPSEVFDSFPFRGAQLYSDDNMQPESLRGFAPVVRGIAQSNAQVTIRQDGNIIWQAYVPPGPFAINDLYPTSASGDLEVVIKEANGSVRQFVQPFSAVPIMQREGRFKYAFTAGQYRSTGGSAKKPGFIQGTGIYGLPYSSTVYGGSILSGDYTSASVGVGKGLGLLGSISLDGTFANARLMEETHRGGSFRFQYAKDFAMSGTTFTLAGYRYSTSGYYDFNEANGYYANTLPPGFRGNPNNRNEVEQARREWRNWRYSHNRRSKSQLNVNQSLGDYGSLFLSAYQQQYWGVTEKERSLTLGYNTSFNAINYSFNYSYSQTPFYTNHDQIFSLAVQIPFDRFLPKSWLNFSGSTDNRDKTTGAVGLSGTALADNNLSYSVQQGYTNQGVGANGNASVNYKARFGEYQAGYNYSRNTRQLNYGATGGIVVHPYGVTLSQPLGDTMALVRAEDAEAVRVLNQTGVLTDGRGYAVVPNVTPYRRTSLSLDANSLGDNVDLLSDSQTVVPTQGAVALANYPTVSGAKMVVTLRGRQVPFGARASVANGETLSHGIVDDKQHVYLSGVPSAGVVKVNWKGGECQAPFTLGKAQFGVNSVTAQCR</sequence>
<dbReference type="PANTHER" id="PTHR30451">
    <property type="entry name" value="OUTER MEMBRANE USHER PROTEIN"/>
    <property type="match status" value="1"/>
</dbReference>
<dbReference type="InterPro" id="IPR018030">
    <property type="entry name" value="Fimbrial_membr_usher_CS"/>
</dbReference>
<keyword evidence="9 10" id="KW-0998">Cell outer membrane</keyword>
<dbReference type="EMBL" id="CP158292">
    <property type="protein sequence ID" value="XBV45154.1"/>
    <property type="molecule type" value="Genomic_DNA"/>
</dbReference>
<evidence type="ECO:0000256" key="4">
    <source>
        <dbReference type="ARBA" id="ARBA00022452"/>
    </source>
</evidence>
<dbReference type="Pfam" id="PF00577">
    <property type="entry name" value="Usher"/>
    <property type="match status" value="1"/>
</dbReference>
<dbReference type="FunFam" id="2.60.40.2610:FF:000001">
    <property type="entry name" value="Outer membrane fimbrial usher protein"/>
    <property type="match status" value="1"/>
</dbReference>
<reference evidence="13" key="1">
    <citation type="submission" date="2024-06" db="EMBL/GenBank/DDBJ databases">
        <title>Multiomics insights into the TNT degradation mechanism by Pantoea sp. BJ2 isolated from an ammunition destruction site.</title>
        <authorList>
            <person name="Luo J."/>
        </authorList>
    </citation>
    <scope>NUCLEOTIDE SEQUENCE</scope>
    <source>
        <strain evidence="13">BJ2</strain>
    </source>
</reference>
<dbReference type="FunFam" id="2.60.40.3110:FF:000001">
    <property type="entry name" value="Putative fimbrial outer membrane usher"/>
    <property type="match status" value="1"/>
</dbReference>
<evidence type="ECO:0000259" key="12">
    <source>
        <dbReference type="Pfam" id="PF13954"/>
    </source>
</evidence>
<feature type="domain" description="PapC N-terminal" evidence="12">
    <location>
        <begin position="38"/>
        <end position="183"/>
    </location>
</feature>
<keyword evidence="4" id="KW-1134">Transmembrane beta strand</keyword>
<feature type="domain" description="PapC-like C-terminal" evidence="11">
    <location>
        <begin position="782"/>
        <end position="837"/>
    </location>
</feature>
<dbReference type="GO" id="GO:0009279">
    <property type="term" value="C:cell outer membrane"/>
    <property type="evidence" value="ECO:0007669"/>
    <property type="project" value="UniProtKB-SubCell"/>
</dbReference>
<dbReference type="InterPro" id="IPR043142">
    <property type="entry name" value="PapC-like_C_sf"/>
</dbReference>
<dbReference type="InterPro" id="IPR025885">
    <property type="entry name" value="PapC_N"/>
</dbReference>
<evidence type="ECO:0000256" key="5">
    <source>
        <dbReference type="ARBA" id="ARBA00022558"/>
    </source>
</evidence>
<comment type="similarity">
    <text evidence="2 10">Belongs to the fimbrial export usher family.</text>
</comment>
<evidence type="ECO:0000256" key="3">
    <source>
        <dbReference type="ARBA" id="ARBA00022448"/>
    </source>
</evidence>
<dbReference type="GO" id="GO:0015473">
    <property type="term" value="F:fimbrial usher porin activity"/>
    <property type="evidence" value="ECO:0007669"/>
    <property type="project" value="InterPro"/>
</dbReference>
<evidence type="ECO:0000256" key="1">
    <source>
        <dbReference type="ARBA" id="ARBA00004571"/>
    </source>
</evidence>
<comment type="subcellular location">
    <subcellularLocation>
        <location evidence="1 10">Cell outer membrane</location>
        <topology evidence="1 10">Multi-pass membrane protein</topology>
    </subcellularLocation>
</comment>
<keyword evidence="8 10" id="KW-0472">Membrane</keyword>
<dbReference type="Gene3D" id="2.60.40.2610">
    <property type="entry name" value="Outer membrane usher protein FimD, plug domain"/>
    <property type="match status" value="1"/>
</dbReference>
<evidence type="ECO:0000256" key="10">
    <source>
        <dbReference type="RuleBase" id="RU003884"/>
    </source>
</evidence>
<dbReference type="GO" id="GO:0009297">
    <property type="term" value="P:pilus assembly"/>
    <property type="evidence" value="ECO:0007669"/>
    <property type="project" value="InterPro"/>
</dbReference>
<protein>
    <submittedName>
        <fullName evidence="13">Fimbria/pilus outer membrane usher protein</fullName>
    </submittedName>
</protein>
<evidence type="ECO:0000256" key="8">
    <source>
        <dbReference type="ARBA" id="ARBA00023136"/>
    </source>
</evidence>
<keyword evidence="3 10" id="KW-0813">Transport</keyword>
<keyword evidence="7" id="KW-0732">Signal</keyword>
<proteinExistence type="inferred from homology"/>
<evidence type="ECO:0000256" key="6">
    <source>
        <dbReference type="ARBA" id="ARBA00022692"/>
    </source>
</evidence>
<keyword evidence="6 10" id="KW-0812">Transmembrane</keyword>
<dbReference type="AlphaFoldDB" id="A0AAU7TX75"/>
<dbReference type="Pfam" id="PF13953">
    <property type="entry name" value="PapC_C"/>
    <property type="match status" value="1"/>
</dbReference>
<evidence type="ECO:0000256" key="9">
    <source>
        <dbReference type="ARBA" id="ARBA00023237"/>
    </source>
</evidence>
<dbReference type="InterPro" id="IPR025949">
    <property type="entry name" value="PapC-like_C"/>
</dbReference>
<gene>
    <name evidence="13" type="ORF">AAF463_02120</name>
</gene>
<dbReference type="RefSeq" id="WP_350261452.1">
    <property type="nucleotide sequence ID" value="NZ_CP158292.1"/>
</dbReference>
<dbReference type="InterPro" id="IPR042186">
    <property type="entry name" value="FimD_plug_dom"/>
</dbReference>
<dbReference type="PROSITE" id="PS01151">
    <property type="entry name" value="FIMBRIAL_USHER"/>
    <property type="match status" value="1"/>
</dbReference>
<dbReference type="Gene3D" id="2.60.40.2070">
    <property type="match status" value="1"/>
</dbReference>
<dbReference type="SUPFAM" id="SSF141729">
    <property type="entry name" value="FimD N-terminal domain-like"/>
    <property type="match status" value="1"/>
</dbReference>
<organism evidence="13">
    <name type="scientific">Pantoea sp. BJ2</name>
    <dbReference type="NCBI Taxonomy" id="3141322"/>
    <lineage>
        <taxon>Bacteria</taxon>
        <taxon>Pseudomonadati</taxon>
        <taxon>Pseudomonadota</taxon>
        <taxon>Gammaproteobacteria</taxon>
        <taxon>Enterobacterales</taxon>
        <taxon>Erwiniaceae</taxon>
        <taxon>Pantoea</taxon>
    </lineage>
</organism>
<dbReference type="Gene3D" id="2.60.40.3110">
    <property type="match status" value="1"/>
</dbReference>
<keyword evidence="5 10" id="KW-1029">Fimbrium biogenesis</keyword>
<evidence type="ECO:0000313" key="13">
    <source>
        <dbReference type="EMBL" id="XBV45154.1"/>
    </source>
</evidence>
<dbReference type="PANTHER" id="PTHR30451:SF21">
    <property type="entry name" value="FIMBRIAL USHER DOMAIN-CONTAINING PROTEIN YDET-RELATED"/>
    <property type="match status" value="1"/>
</dbReference>
<evidence type="ECO:0000259" key="11">
    <source>
        <dbReference type="Pfam" id="PF13953"/>
    </source>
</evidence>
<dbReference type="InterPro" id="IPR000015">
    <property type="entry name" value="Fimb_usher"/>
</dbReference>
<accession>A0AAU7TX75</accession>
<evidence type="ECO:0000256" key="2">
    <source>
        <dbReference type="ARBA" id="ARBA00008064"/>
    </source>
</evidence>
<name>A0AAU7TX75_9GAMM</name>
<dbReference type="InterPro" id="IPR037224">
    <property type="entry name" value="PapC_N_sf"/>
</dbReference>
<dbReference type="Gene3D" id="3.10.20.410">
    <property type="match status" value="1"/>
</dbReference>